<protein>
    <submittedName>
        <fullName evidence="2">Transcription termination factor Rho</fullName>
    </submittedName>
</protein>
<accession>A0A5K3G382</accession>
<dbReference type="WBParaSite" id="MCU_014765-RA">
    <property type="protein sequence ID" value="MCU_014765-RA"/>
    <property type="gene ID" value="MCU_014765"/>
</dbReference>
<name>A0A5K3G382_MESCO</name>
<feature type="region of interest" description="Disordered" evidence="1">
    <location>
        <begin position="1"/>
        <end position="22"/>
    </location>
</feature>
<organism evidence="2">
    <name type="scientific">Mesocestoides corti</name>
    <name type="common">Flatworm</name>
    <dbReference type="NCBI Taxonomy" id="53468"/>
    <lineage>
        <taxon>Eukaryota</taxon>
        <taxon>Metazoa</taxon>
        <taxon>Spiralia</taxon>
        <taxon>Lophotrochozoa</taxon>
        <taxon>Platyhelminthes</taxon>
        <taxon>Cestoda</taxon>
        <taxon>Eucestoda</taxon>
        <taxon>Cyclophyllidea</taxon>
        <taxon>Mesocestoididae</taxon>
        <taxon>Mesocestoides</taxon>
    </lineage>
</organism>
<dbReference type="AlphaFoldDB" id="A0A5K3G382"/>
<sequence length="46" mass="5283">MNQRRELGVFVQNPDPTSPAGLTAGIRRRLLRKPRLRKHVRLAPLP</sequence>
<evidence type="ECO:0000313" key="2">
    <source>
        <dbReference type="WBParaSite" id="MCU_014765-RA"/>
    </source>
</evidence>
<proteinExistence type="predicted"/>
<reference evidence="2" key="1">
    <citation type="submission" date="2019-11" db="UniProtKB">
        <authorList>
            <consortium name="WormBaseParasite"/>
        </authorList>
    </citation>
    <scope>IDENTIFICATION</scope>
</reference>
<evidence type="ECO:0000256" key="1">
    <source>
        <dbReference type="SAM" id="MobiDB-lite"/>
    </source>
</evidence>